<evidence type="ECO:0000256" key="6">
    <source>
        <dbReference type="ARBA" id="ARBA00023136"/>
    </source>
</evidence>
<dbReference type="EMBL" id="AP025637">
    <property type="protein sequence ID" value="BDG74900.1"/>
    <property type="molecule type" value="Genomic_DNA"/>
</dbReference>
<feature type="transmembrane region" description="Helical" evidence="7">
    <location>
        <begin position="43"/>
        <end position="64"/>
    </location>
</feature>
<evidence type="ECO:0000313" key="10">
    <source>
        <dbReference type="Proteomes" id="UP000831327"/>
    </source>
</evidence>
<comment type="subcellular location">
    <subcellularLocation>
        <location evidence="7">Cell inner membrane</location>
        <topology evidence="7">Multi-pass membrane protein</topology>
    </subcellularLocation>
    <subcellularLocation>
        <location evidence="1">Cell membrane</location>
        <topology evidence="1">Multi-pass membrane protein</topology>
    </subcellularLocation>
</comment>
<dbReference type="InterPro" id="IPR003416">
    <property type="entry name" value="MgtC/SapB/SrpB/YhiD_fam"/>
</dbReference>
<feature type="transmembrane region" description="Helical" evidence="7">
    <location>
        <begin position="70"/>
        <end position="90"/>
    </location>
</feature>
<keyword evidence="4 7" id="KW-0812">Transmembrane</keyword>
<reference evidence="9 10" key="1">
    <citation type="journal article" date="2016" name="Microbes Environ.">
        <title>Phylogenetically diverse aerobic anoxygenic phototrophic bacteria isolated from epilithic biofilms in Tama river, Japan.</title>
        <authorList>
            <person name="Hirose S."/>
            <person name="Matsuura K."/>
            <person name="Haruta S."/>
        </authorList>
    </citation>
    <scope>NUCLEOTIDE SEQUENCE [LARGE SCALE GENOMIC DNA]</scope>
    <source>
        <strain evidence="9 10">S08</strain>
    </source>
</reference>
<evidence type="ECO:0000256" key="1">
    <source>
        <dbReference type="ARBA" id="ARBA00004651"/>
    </source>
</evidence>
<keyword evidence="5 7" id="KW-1133">Transmembrane helix</keyword>
<comment type="similarity">
    <text evidence="2 7">Belongs to the MgtC/SapB family.</text>
</comment>
<evidence type="ECO:0000259" key="8">
    <source>
        <dbReference type="Pfam" id="PF02308"/>
    </source>
</evidence>
<feature type="transmembrane region" description="Helical" evidence="7">
    <location>
        <begin position="97"/>
        <end position="116"/>
    </location>
</feature>
<dbReference type="Pfam" id="PF02308">
    <property type="entry name" value="MgtC"/>
    <property type="match status" value="1"/>
</dbReference>
<dbReference type="RefSeq" id="WP_244457005.1">
    <property type="nucleotide sequence ID" value="NZ_AP025637.1"/>
</dbReference>
<evidence type="ECO:0000256" key="4">
    <source>
        <dbReference type="ARBA" id="ARBA00022692"/>
    </source>
</evidence>
<feature type="transmembrane region" description="Helical" evidence="7">
    <location>
        <begin position="122"/>
        <end position="142"/>
    </location>
</feature>
<dbReference type="PANTHER" id="PTHR33778">
    <property type="entry name" value="PROTEIN MGTC"/>
    <property type="match status" value="1"/>
</dbReference>
<name>A0ABM7Y9Z1_9PROT</name>
<sequence length="161" mass="16287">MNAAVDAWLNGLGPEIGTAIVLFTAFVVGAAIGIERGISTSAVGIRTCTLVALASAGFASMVVARLPDAAWGHAFGAVATGVGFLGAGAIIKAGRSVTGLGDAATIWCVAILGVLIGVREFAAAAVVTVLVLTVNLLLRPVAGWIDRHRARRKPEDDVLDG</sequence>
<keyword evidence="10" id="KW-1185">Reference proteome</keyword>
<dbReference type="PRINTS" id="PR01837">
    <property type="entry name" value="MGTCSAPBPROT"/>
</dbReference>
<evidence type="ECO:0000256" key="5">
    <source>
        <dbReference type="ARBA" id="ARBA00022989"/>
    </source>
</evidence>
<keyword evidence="3" id="KW-1003">Cell membrane</keyword>
<protein>
    <recommendedName>
        <fullName evidence="7">Protein MgtC</fullName>
    </recommendedName>
</protein>
<evidence type="ECO:0000256" key="3">
    <source>
        <dbReference type="ARBA" id="ARBA00022475"/>
    </source>
</evidence>
<organism evidence="9 10">
    <name type="scientific">Roseomonas fluvialis</name>
    <dbReference type="NCBI Taxonomy" id="1750527"/>
    <lineage>
        <taxon>Bacteria</taxon>
        <taxon>Pseudomonadati</taxon>
        <taxon>Pseudomonadota</taxon>
        <taxon>Alphaproteobacteria</taxon>
        <taxon>Acetobacterales</taxon>
        <taxon>Roseomonadaceae</taxon>
        <taxon>Roseomonas</taxon>
    </lineage>
</organism>
<accession>A0ABM7Y9Z1</accession>
<proteinExistence type="inferred from homology"/>
<evidence type="ECO:0000313" key="9">
    <source>
        <dbReference type="EMBL" id="BDG74900.1"/>
    </source>
</evidence>
<feature type="transmembrane region" description="Helical" evidence="7">
    <location>
        <begin position="16"/>
        <end position="34"/>
    </location>
</feature>
<evidence type="ECO:0000256" key="2">
    <source>
        <dbReference type="ARBA" id="ARBA00009298"/>
    </source>
</evidence>
<feature type="domain" description="MgtC/SapB/SrpB/YhiD N-terminal" evidence="8">
    <location>
        <begin position="22"/>
        <end position="142"/>
    </location>
</feature>
<keyword evidence="7" id="KW-0997">Cell inner membrane</keyword>
<gene>
    <name evidence="9" type="ORF">Rmf_48290</name>
</gene>
<dbReference type="PANTHER" id="PTHR33778:SF3">
    <property type="entry name" value="PROTEIN MGTC"/>
    <property type="match status" value="1"/>
</dbReference>
<evidence type="ECO:0000256" key="7">
    <source>
        <dbReference type="RuleBase" id="RU365041"/>
    </source>
</evidence>
<dbReference type="InterPro" id="IPR049177">
    <property type="entry name" value="MgtC_SapB_SrpB_YhiD_N"/>
</dbReference>
<keyword evidence="6 7" id="KW-0472">Membrane</keyword>
<dbReference type="Proteomes" id="UP000831327">
    <property type="component" value="Chromosome"/>
</dbReference>